<keyword evidence="6 7" id="KW-0472">Membrane</keyword>
<dbReference type="Pfam" id="PF08285">
    <property type="entry name" value="DPM3"/>
    <property type="match status" value="1"/>
</dbReference>
<comment type="similarity">
    <text evidence="2 7">Belongs to the DPM3 family.</text>
</comment>
<keyword evidence="5 7" id="KW-1133">Transmembrane helix</keyword>
<evidence type="ECO:0000313" key="8">
    <source>
        <dbReference type="EMBL" id="MXU89710.1"/>
    </source>
</evidence>
<dbReference type="GO" id="GO:0005789">
    <property type="term" value="C:endoplasmic reticulum membrane"/>
    <property type="evidence" value="ECO:0007669"/>
    <property type="project" value="UniProtKB-SubCell"/>
</dbReference>
<dbReference type="GO" id="GO:0033185">
    <property type="term" value="C:dolichol-phosphate-mannose synthase complex"/>
    <property type="evidence" value="ECO:0007669"/>
    <property type="project" value="TreeGrafter"/>
</dbReference>
<evidence type="ECO:0000256" key="7">
    <source>
        <dbReference type="RuleBase" id="RU365085"/>
    </source>
</evidence>
<feature type="transmembrane region" description="Helical" evidence="7">
    <location>
        <begin position="35"/>
        <end position="58"/>
    </location>
</feature>
<evidence type="ECO:0000256" key="2">
    <source>
        <dbReference type="ARBA" id="ARBA00010430"/>
    </source>
</evidence>
<evidence type="ECO:0000256" key="1">
    <source>
        <dbReference type="ARBA" id="ARBA00004477"/>
    </source>
</evidence>
<comment type="subcellular location">
    <subcellularLocation>
        <location evidence="1 7">Endoplasmic reticulum membrane</location>
        <topology evidence="1 7">Multi-pass membrane protein</topology>
    </subcellularLocation>
</comment>
<keyword evidence="3 7" id="KW-0812">Transmembrane</keyword>
<keyword evidence="8" id="KW-0808">Transferase</keyword>
<dbReference type="EMBL" id="GIFC01007627">
    <property type="protein sequence ID" value="MXU89710.1"/>
    <property type="molecule type" value="Transcribed_RNA"/>
</dbReference>
<evidence type="ECO:0000256" key="5">
    <source>
        <dbReference type="ARBA" id="ARBA00022989"/>
    </source>
</evidence>
<dbReference type="AlphaFoldDB" id="A0A6B0UJ49"/>
<comment type="pathway">
    <text evidence="7">Protein modification; protein glycosylation.</text>
</comment>
<dbReference type="GO" id="GO:0016757">
    <property type="term" value="F:glycosyltransferase activity"/>
    <property type="evidence" value="ECO:0007669"/>
    <property type="project" value="UniProtKB-KW"/>
</dbReference>
<comment type="subunit">
    <text evidence="7">Component of the dolichol-phosphate mannose (DPM) synthase complex.</text>
</comment>
<dbReference type="PANTHER" id="PTHR16433:SF0">
    <property type="entry name" value="DOLICHOL-PHOSPHATE MANNOSYLTRANSFERASE SUBUNIT 3"/>
    <property type="match status" value="1"/>
</dbReference>
<name>A0A6B0UJ49_IXORI</name>
<dbReference type="UniPathway" id="UPA00378"/>
<feature type="transmembrane region" description="Helical" evidence="7">
    <location>
        <begin position="6"/>
        <end position="23"/>
    </location>
</feature>
<evidence type="ECO:0000256" key="4">
    <source>
        <dbReference type="ARBA" id="ARBA00022824"/>
    </source>
</evidence>
<dbReference type="PANTHER" id="PTHR16433">
    <property type="entry name" value="DOLICHOL-PHOSPHATE MANNOSYLTRANSFERASE SUBUNIT 3"/>
    <property type="match status" value="1"/>
</dbReference>
<evidence type="ECO:0000256" key="6">
    <source>
        <dbReference type="ARBA" id="ARBA00023136"/>
    </source>
</evidence>
<dbReference type="InterPro" id="IPR013174">
    <property type="entry name" value="DPM3"/>
</dbReference>
<keyword evidence="4 7" id="KW-0256">Endoplasmic reticulum</keyword>
<evidence type="ECO:0000256" key="3">
    <source>
        <dbReference type="ARBA" id="ARBA00022692"/>
    </source>
</evidence>
<comment type="function">
    <text evidence="7">Stabilizer subunit of the dolichol-phosphate mannose (DPM) synthase complex; tethers catalytic subunit to the ER.</text>
</comment>
<sequence length="110" mass="12360">MTKLMQWLLGLSIFVTIWATLLSERLLQSTSTYRLHIWLLPLYACLTFGVYAASVVLYRVFTFNNCEAAAVELKKVPIRGDANNAPLPVNRSSAIFECSIKARSVVRGYS</sequence>
<organism evidence="8">
    <name type="scientific">Ixodes ricinus</name>
    <name type="common">Common tick</name>
    <name type="synonym">Acarus ricinus</name>
    <dbReference type="NCBI Taxonomy" id="34613"/>
    <lineage>
        <taxon>Eukaryota</taxon>
        <taxon>Metazoa</taxon>
        <taxon>Ecdysozoa</taxon>
        <taxon>Arthropoda</taxon>
        <taxon>Chelicerata</taxon>
        <taxon>Arachnida</taxon>
        <taxon>Acari</taxon>
        <taxon>Parasitiformes</taxon>
        <taxon>Ixodida</taxon>
        <taxon>Ixodoidea</taxon>
        <taxon>Ixodidae</taxon>
        <taxon>Ixodinae</taxon>
        <taxon>Ixodes</taxon>
    </lineage>
</organism>
<protein>
    <recommendedName>
        <fullName evidence="7">Dolichol-phosphate mannosyltransferase subunit 3</fullName>
    </recommendedName>
</protein>
<keyword evidence="8" id="KW-0328">Glycosyltransferase</keyword>
<dbReference type="GO" id="GO:0006506">
    <property type="term" value="P:GPI anchor biosynthetic process"/>
    <property type="evidence" value="ECO:0007669"/>
    <property type="project" value="TreeGrafter"/>
</dbReference>
<accession>A0A6B0UJ49</accession>
<proteinExistence type="inferred from homology"/>
<reference evidence="8" key="1">
    <citation type="submission" date="2019-12" db="EMBL/GenBank/DDBJ databases">
        <title>An insight into the sialome of adult female Ixodes ricinus ticks feeding for 6 days.</title>
        <authorList>
            <person name="Perner J."/>
            <person name="Ribeiro J.M.C."/>
        </authorList>
    </citation>
    <scope>NUCLEOTIDE SEQUENCE</scope>
    <source>
        <strain evidence="8">Semi-engorged</strain>
        <tissue evidence="8">Salivary glands</tissue>
    </source>
</reference>